<dbReference type="GO" id="GO:0014069">
    <property type="term" value="C:postsynaptic density"/>
    <property type="evidence" value="ECO:0007669"/>
    <property type="project" value="TreeGrafter"/>
</dbReference>
<name>A0A4W3J3L1_CALMI</name>
<evidence type="ECO:0008006" key="6">
    <source>
        <dbReference type="Google" id="ProtNLM"/>
    </source>
</evidence>
<keyword evidence="2" id="KW-0812">Transmembrane</keyword>
<dbReference type="Pfam" id="PF15759">
    <property type="entry name" value="TMEM108"/>
    <property type="match status" value="1"/>
</dbReference>
<evidence type="ECO:0000256" key="1">
    <source>
        <dbReference type="SAM" id="MobiDB-lite"/>
    </source>
</evidence>
<sequence length="497" mass="54284">MKRSSRVLYRQLLSVLLILALTEELISAVQELSFSSKSQDDQTDLSTKTMVIPRPGANPTNVSNSSDWHRAWATDGNILKYLQESRSTKPIDFSFIQPTPTAIYSTKPLSPQDTAGNYHRINATLSLHNQSTLHSEPVPSKEVVSLLHIDKTVEPTQIYPNVVLHPSFSTGLPYRISDSQMIPSVVDRYSAQASKISDIHHVTTLASSTDQIMQNSTDALRDFTKLWQAERSSFPEARNSQTPLLPDSPPHLITSSVNQVTSSIDSSVLKSQSGVDLDSLILTSSVYSSQDLWEVSDKNLSIAFEPYISTSVAIFSTMESDALANGILPTVSTPGTSSTLSESGTTATGSFLNRLIPAGTGGPGPPGNISHVTEVDQPQQKATICLSKVDIAWIILAVSVPVSSCSVLLTVCCMQKKKKTSNPENNLSYWNNTITMDYFNKHAVDLPREIQSLETSEDHLSEPRSPPNGDNVDTGMVLVNPFCQETLFSANERVSEL</sequence>
<dbReference type="GO" id="GO:0097484">
    <property type="term" value="P:dendrite extension"/>
    <property type="evidence" value="ECO:0007669"/>
    <property type="project" value="TreeGrafter"/>
</dbReference>
<gene>
    <name evidence="4" type="primary">tmem108</name>
</gene>
<dbReference type="PANTHER" id="PTHR28673:SF1">
    <property type="entry name" value="TRANSMEMBRANE PROTEIN 108"/>
    <property type="match status" value="1"/>
</dbReference>
<dbReference type="GO" id="GO:0097106">
    <property type="term" value="P:postsynaptic density organization"/>
    <property type="evidence" value="ECO:0007669"/>
    <property type="project" value="TreeGrafter"/>
</dbReference>
<dbReference type="GO" id="GO:1904115">
    <property type="term" value="C:axon cytoplasm"/>
    <property type="evidence" value="ECO:0007669"/>
    <property type="project" value="GOC"/>
</dbReference>
<feature type="region of interest" description="Disordered" evidence="1">
    <location>
        <begin position="37"/>
        <end position="65"/>
    </location>
</feature>
<reference evidence="5" key="3">
    <citation type="journal article" date="2014" name="Nature">
        <title>Elephant shark genome provides unique insights into gnathostome evolution.</title>
        <authorList>
            <consortium name="International Elephant Shark Genome Sequencing Consortium"/>
            <person name="Venkatesh B."/>
            <person name="Lee A.P."/>
            <person name="Ravi V."/>
            <person name="Maurya A.K."/>
            <person name="Lian M.M."/>
            <person name="Swann J.B."/>
            <person name="Ohta Y."/>
            <person name="Flajnik M.F."/>
            <person name="Sutoh Y."/>
            <person name="Kasahara M."/>
            <person name="Hoon S."/>
            <person name="Gangu V."/>
            <person name="Roy S.W."/>
            <person name="Irimia M."/>
            <person name="Korzh V."/>
            <person name="Kondrychyn I."/>
            <person name="Lim Z.W."/>
            <person name="Tay B.H."/>
            <person name="Tohari S."/>
            <person name="Kong K.W."/>
            <person name="Ho S."/>
            <person name="Lorente-Galdos B."/>
            <person name="Quilez J."/>
            <person name="Marques-Bonet T."/>
            <person name="Raney B.J."/>
            <person name="Ingham P.W."/>
            <person name="Tay A."/>
            <person name="Hillier L.W."/>
            <person name="Minx P."/>
            <person name="Boehm T."/>
            <person name="Wilson R.K."/>
            <person name="Brenner S."/>
            <person name="Warren W.C."/>
        </authorList>
    </citation>
    <scope>NUCLEOTIDE SEQUENCE [LARGE SCALE GENOMIC DNA]</scope>
</reference>
<dbReference type="GO" id="GO:0010008">
    <property type="term" value="C:endosome membrane"/>
    <property type="evidence" value="ECO:0007669"/>
    <property type="project" value="TreeGrafter"/>
</dbReference>
<keyword evidence="2" id="KW-1133">Transmembrane helix</keyword>
<dbReference type="Ensembl" id="ENSCMIT00000034692.1">
    <property type="protein sequence ID" value="ENSCMIP00000034176.1"/>
    <property type="gene ID" value="ENSCMIG00000014511.1"/>
</dbReference>
<accession>A0A4W3J3L1</accession>
<evidence type="ECO:0000256" key="3">
    <source>
        <dbReference type="SAM" id="SignalP"/>
    </source>
</evidence>
<feature type="chain" id="PRO_5021222208" description="Transmembrane protein 108" evidence="3">
    <location>
        <begin position="29"/>
        <end position="497"/>
    </location>
</feature>
<protein>
    <recommendedName>
        <fullName evidence="6">Transmembrane protein 108</fullName>
    </recommendedName>
</protein>
<organism evidence="4 5">
    <name type="scientific">Callorhinchus milii</name>
    <name type="common">Ghost shark</name>
    <dbReference type="NCBI Taxonomy" id="7868"/>
    <lineage>
        <taxon>Eukaryota</taxon>
        <taxon>Metazoa</taxon>
        <taxon>Chordata</taxon>
        <taxon>Craniata</taxon>
        <taxon>Vertebrata</taxon>
        <taxon>Chondrichthyes</taxon>
        <taxon>Holocephali</taxon>
        <taxon>Chimaeriformes</taxon>
        <taxon>Callorhinchidae</taxon>
        <taxon>Callorhinchus</taxon>
    </lineage>
</organism>
<evidence type="ECO:0000313" key="5">
    <source>
        <dbReference type="Proteomes" id="UP000314986"/>
    </source>
</evidence>
<feature type="transmembrane region" description="Helical" evidence="2">
    <location>
        <begin position="391"/>
        <end position="412"/>
    </location>
</feature>
<reference evidence="5" key="1">
    <citation type="journal article" date="2006" name="Science">
        <title>Ancient noncoding elements conserved in the human genome.</title>
        <authorList>
            <person name="Venkatesh B."/>
            <person name="Kirkness E.F."/>
            <person name="Loh Y.H."/>
            <person name="Halpern A.L."/>
            <person name="Lee A.P."/>
            <person name="Johnson J."/>
            <person name="Dandona N."/>
            <person name="Viswanathan L.D."/>
            <person name="Tay A."/>
            <person name="Venter J.C."/>
            <person name="Strausberg R.L."/>
            <person name="Brenner S."/>
        </authorList>
    </citation>
    <scope>NUCLEOTIDE SEQUENCE [LARGE SCALE GENOMIC DNA]</scope>
</reference>
<keyword evidence="5" id="KW-1185">Reference proteome</keyword>
<keyword evidence="3" id="KW-0732">Signal</keyword>
<dbReference type="InterPro" id="IPR031508">
    <property type="entry name" value="TMEM108"/>
</dbReference>
<reference evidence="4" key="4">
    <citation type="submission" date="2025-08" db="UniProtKB">
        <authorList>
            <consortium name="Ensembl"/>
        </authorList>
    </citation>
    <scope>IDENTIFICATION</scope>
</reference>
<dbReference type="PANTHER" id="PTHR28673">
    <property type="entry name" value="TRANSMEMBRANE PROTEIN 108"/>
    <property type="match status" value="1"/>
</dbReference>
<reference evidence="4" key="5">
    <citation type="submission" date="2025-09" db="UniProtKB">
        <authorList>
            <consortium name="Ensembl"/>
        </authorList>
    </citation>
    <scope>IDENTIFICATION</scope>
</reference>
<dbReference type="STRING" id="7868.ENSCMIP00000034176"/>
<evidence type="ECO:0000256" key="2">
    <source>
        <dbReference type="SAM" id="Phobius"/>
    </source>
</evidence>
<dbReference type="AlphaFoldDB" id="A0A4W3J3L1"/>
<dbReference type="OrthoDB" id="9944393at2759"/>
<dbReference type="GO" id="GO:0008090">
    <property type="term" value="P:retrograde axonal transport"/>
    <property type="evidence" value="ECO:0007669"/>
    <property type="project" value="TreeGrafter"/>
</dbReference>
<dbReference type="KEGG" id="cmk:103183389"/>
<dbReference type="Proteomes" id="UP000314986">
    <property type="component" value="Unassembled WGS sequence"/>
</dbReference>
<dbReference type="GO" id="GO:0005769">
    <property type="term" value="C:early endosome"/>
    <property type="evidence" value="ECO:0007669"/>
    <property type="project" value="TreeGrafter"/>
</dbReference>
<dbReference type="InParanoid" id="A0A4W3J3L1"/>
<dbReference type="RefSeq" id="XP_007899039.1">
    <property type="nucleotide sequence ID" value="XM_007900848.2"/>
</dbReference>
<proteinExistence type="predicted"/>
<dbReference type="GeneTree" id="ENSGT00390000000626"/>
<dbReference type="CTD" id="66000"/>
<evidence type="ECO:0000313" key="4">
    <source>
        <dbReference type="Ensembl" id="ENSCMIP00000034176.1"/>
    </source>
</evidence>
<dbReference type="GeneID" id="103183389"/>
<reference evidence="5" key="2">
    <citation type="journal article" date="2007" name="PLoS Biol.">
        <title>Survey sequencing and comparative analysis of the elephant shark (Callorhinchus milii) genome.</title>
        <authorList>
            <person name="Venkatesh B."/>
            <person name="Kirkness E.F."/>
            <person name="Loh Y.H."/>
            <person name="Halpern A.L."/>
            <person name="Lee A.P."/>
            <person name="Johnson J."/>
            <person name="Dandona N."/>
            <person name="Viswanathan L.D."/>
            <person name="Tay A."/>
            <person name="Venter J.C."/>
            <person name="Strausberg R.L."/>
            <person name="Brenner S."/>
        </authorList>
    </citation>
    <scope>NUCLEOTIDE SEQUENCE [LARGE SCALE GENOMIC DNA]</scope>
</reference>
<keyword evidence="2" id="KW-0472">Membrane</keyword>
<feature type="signal peptide" evidence="3">
    <location>
        <begin position="1"/>
        <end position="28"/>
    </location>
</feature>